<feature type="transmembrane region" description="Helical" evidence="1">
    <location>
        <begin position="7"/>
        <end position="25"/>
    </location>
</feature>
<feature type="transmembrane region" description="Helical" evidence="1">
    <location>
        <begin position="45"/>
        <end position="66"/>
    </location>
</feature>
<feature type="transmembrane region" description="Helical" evidence="1">
    <location>
        <begin position="86"/>
        <end position="109"/>
    </location>
</feature>
<sequence>MKQAVKILTINYFIVLAFALAIIVCGENDWFNNVGIMHDNKSSDFMMTSLMEIITICLIPVSLRLFKFKNVRNAILSDNTELHSSFIAWAIIRLDMLQIPMIVNAILYYMYMNVAFGYMGIILFLASFFIFPTLERCNFEYEKIKGEQ</sequence>
<proteinExistence type="predicted"/>
<dbReference type="Proteomes" id="UP001319045">
    <property type="component" value="Chromosome"/>
</dbReference>
<dbReference type="RefSeq" id="WP_207153923.1">
    <property type="nucleotide sequence ID" value="NZ_AP024484.1"/>
</dbReference>
<evidence type="ECO:0000313" key="3">
    <source>
        <dbReference type="Proteomes" id="UP001319045"/>
    </source>
</evidence>
<feature type="transmembrane region" description="Helical" evidence="1">
    <location>
        <begin position="115"/>
        <end position="134"/>
    </location>
</feature>
<reference evidence="2 3" key="1">
    <citation type="journal article" date="2022" name="Int. J. Syst. Evol. Microbiol.">
        <title>Prevotella herbatica sp. nov., a plant polysaccharide-decomposing anaerobic bacterium isolated from a methanogenic reactor.</title>
        <authorList>
            <person name="Uek A."/>
            <person name="Tonouchi A."/>
            <person name="Kaku N."/>
            <person name="Ueki K."/>
        </authorList>
    </citation>
    <scope>NUCLEOTIDE SEQUENCE [LARGE SCALE GENOMIC DNA]</scope>
    <source>
        <strain evidence="2 3">WR041</strain>
    </source>
</reference>
<evidence type="ECO:0000256" key="1">
    <source>
        <dbReference type="SAM" id="Phobius"/>
    </source>
</evidence>
<gene>
    <name evidence="2" type="ORF">prwr041_22580</name>
</gene>
<accession>A0ABM7P0S4</accession>
<protein>
    <submittedName>
        <fullName evidence="2">Uncharacterized protein</fullName>
    </submittedName>
</protein>
<keyword evidence="1" id="KW-1133">Transmembrane helix</keyword>
<name>A0ABM7P0S4_9BACT</name>
<keyword evidence="1" id="KW-0472">Membrane</keyword>
<organism evidence="2 3">
    <name type="scientific">Prevotella herbatica</name>
    <dbReference type="NCBI Taxonomy" id="2801997"/>
    <lineage>
        <taxon>Bacteria</taxon>
        <taxon>Pseudomonadati</taxon>
        <taxon>Bacteroidota</taxon>
        <taxon>Bacteroidia</taxon>
        <taxon>Bacteroidales</taxon>
        <taxon>Prevotellaceae</taxon>
        <taxon>Prevotella</taxon>
    </lineage>
</organism>
<keyword evidence="1" id="KW-0812">Transmembrane</keyword>
<dbReference type="EMBL" id="AP024484">
    <property type="protein sequence ID" value="BCS86365.1"/>
    <property type="molecule type" value="Genomic_DNA"/>
</dbReference>
<evidence type="ECO:0000313" key="2">
    <source>
        <dbReference type="EMBL" id="BCS86365.1"/>
    </source>
</evidence>
<keyword evidence="3" id="KW-1185">Reference proteome</keyword>